<evidence type="ECO:0000313" key="3">
    <source>
        <dbReference type="Proteomes" id="UP000789524"/>
    </source>
</evidence>
<reference evidence="2" key="1">
    <citation type="submission" date="2021-09" db="EMBL/GenBank/DDBJ databases">
        <authorList>
            <person name="Martin H S."/>
        </authorList>
    </citation>
    <scope>NUCLEOTIDE SEQUENCE</scope>
</reference>
<accession>A0A8J2R2T6</accession>
<organism evidence="2 3">
    <name type="scientific">Danaus chrysippus</name>
    <name type="common">African queen</name>
    <dbReference type="NCBI Taxonomy" id="151541"/>
    <lineage>
        <taxon>Eukaryota</taxon>
        <taxon>Metazoa</taxon>
        <taxon>Ecdysozoa</taxon>
        <taxon>Arthropoda</taxon>
        <taxon>Hexapoda</taxon>
        <taxon>Insecta</taxon>
        <taxon>Pterygota</taxon>
        <taxon>Neoptera</taxon>
        <taxon>Endopterygota</taxon>
        <taxon>Lepidoptera</taxon>
        <taxon>Glossata</taxon>
        <taxon>Ditrysia</taxon>
        <taxon>Papilionoidea</taxon>
        <taxon>Nymphalidae</taxon>
        <taxon>Danainae</taxon>
        <taxon>Danaini</taxon>
        <taxon>Danaina</taxon>
        <taxon>Danaus</taxon>
        <taxon>Anosia</taxon>
    </lineage>
</organism>
<dbReference type="InterPro" id="IPR000477">
    <property type="entry name" value="RT_dom"/>
</dbReference>
<dbReference type="PROSITE" id="PS50878">
    <property type="entry name" value="RT_POL"/>
    <property type="match status" value="1"/>
</dbReference>
<keyword evidence="3" id="KW-1185">Reference proteome</keyword>
<dbReference type="EMBL" id="CAKASE010000077">
    <property type="protein sequence ID" value="CAG9578284.1"/>
    <property type="molecule type" value="Genomic_DNA"/>
</dbReference>
<gene>
    <name evidence="2" type="ORF">DCHRY22_LOCUS12680</name>
</gene>
<dbReference type="AlphaFoldDB" id="A0A8J2R2T6"/>
<dbReference type="InterPro" id="IPR043502">
    <property type="entry name" value="DNA/RNA_pol_sf"/>
</dbReference>
<dbReference type="SUPFAM" id="SSF56672">
    <property type="entry name" value="DNA/RNA polymerases"/>
    <property type="match status" value="1"/>
</dbReference>
<protein>
    <submittedName>
        <fullName evidence="2">(African queen) hypothetical protein</fullName>
    </submittedName>
</protein>
<dbReference type="Proteomes" id="UP000789524">
    <property type="component" value="Unassembled WGS sequence"/>
</dbReference>
<sequence>MTRFMLSNNYFRPNHQKGFLPGISGCLEHNTLLSESLKDARKGERQITVCWIDLENAFGSIQHELMLFALRWYNFPPLVSDMIASYYSKLRFSIITKEGPSKSLSYNVGLFEGCCLSPIAFNIVINILVDKLICNEKKWGYRFKFNNKYTESILAFADDLAILTRNPKHCQVLLDEVDKFCEWTDGLRTKPSKCHCLCLGRRNTRYTSYDPGLSLGGQCISTVTENAPFKFLGRKIDNIGRTSSLEGIVDSFLNDLNKLDAGVIKMSKLWLGLALTADSSALFRGSNSFGMSLKRPSELYKHLRVSKRYMLGKSHDDVVTSLPKDEDAPELESRLQFHKQFMIGAQSNRVGLGSNRKVQDADILKSFIRQDENDKYKIHAMNLEMQNEWLDIGDFCIPLALKWRTLIYDWSPALLKFYLNAFQMTLPDQSNLVRWGKSTEKTCYICGKAVGTAKHLLVGCRVLLDSGQYSRRHDRVLEVIREAVSLSVARAQKEITTNERSVGFVREGTRATKSNVKPYSILKAASDWTIMMDTYEKQYKIPEDICASASRPDIFLF</sequence>
<dbReference type="CDD" id="cd01650">
    <property type="entry name" value="RT_nLTR_like"/>
    <property type="match status" value="1"/>
</dbReference>
<name>A0A8J2R2T6_9NEOP</name>
<evidence type="ECO:0000313" key="2">
    <source>
        <dbReference type="EMBL" id="CAG9578284.1"/>
    </source>
</evidence>
<comment type="caution">
    <text evidence="2">The sequence shown here is derived from an EMBL/GenBank/DDBJ whole genome shotgun (WGS) entry which is preliminary data.</text>
</comment>
<dbReference type="PANTHER" id="PTHR19446">
    <property type="entry name" value="REVERSE TRANSCRIPTASES"/>
    <property type="match status" value="1"/>
</dbReference>
<feature type="domain" description="Reverse transcriptase" evidence="1">
    <location>
        <begin position="1"/>
        <end position="236"/>
    </location>
</feature>
<proteinExistence type="predicted"/>
<dbReference type="GO" id="GO:0071897">
    <property type="term" value="P:DNA biosynthetic process"/>
    <property type="evidence" value="ECO:0007669"/>
    <property type="project" value="UniProtKB-ARBA"/>
</dbReference>
<evidence type="ECO:0000259" key="1">
    <source>
        <dbReference type="PROSITE" id="PS50878"/>
    </source>
</evidence>
<dbReference type="OrthoDB" id="7479519at2759"/>
<dbReference type="Pfam" id="PF00078">
    <property type="entry name" value="RVT_1"/>
    <property type="match status" value="1"/>
</dbReference>